<dbReference type="Pfam" id="PF12833">
    <property type="entry name" value="HTH_18"/>
    <property type="match status" value="1"/>
</dbReference>
<evidence type="ECO:0000256" key="1">
    <source>
        <dbReference type="ARBA" id="ARBA00023015"/>
    </source>
</evidence>
<dbReference type="Gene3D" id="2.60.120.10">
    <property type="entry name" value="Jelly Rolls"/>
    <property type="match status" value="1"/>
</dbReference>
<protein>
    <submittedName>
        <fullName evidence="5">Helix-turn-helix transcriptional regulator</fullName>
    </submittedName>
</protein>
<dbReference type="PROSITE" id="PS01124">
    <property type="entry name" value="HTH_ARAC_FAMILY_2"/>
    <property type="match status" value="1"/>
</dbReference>
<dbReference type="PANTHER" id="PTHR43280">
    <property type="entry name" value="ARAC-FAMILY TRANSCRIPTIONAL REGULATOR"/>
    <property type="match status" value="1"/>
</dbReference>
<dbReference type="EMBL" id="JABFCR010000006">
    <property type="protein sequence ID" value="NNU33259.1"/>
    <property type="molecule type" value="Genomic_DNA"/>
</dbReference>
<keyword evidence="6" id="KW-1185">Reference proteome</keyword>
<dbReference type="SMART" id="SM00342">
    <property type="entry name" value="HTH_ARAC"/>
    <property type="match status" value="1"/>
</dbReference>
<gene>
    <name evidence="5" type="ORF">HK413_02115</name>
</gene>
<organism evidence="5 6">
    <name type="scientific">Mucilaginibacter humi</name>
    <dbReference type="NCBI Taxonomy" id="2732510"/>
    <lineage>
        <taxon>Bacteria</taxon>
        <taxon>Pseudomonadati</taxon>
        <taxon>Bacteroidota</taxon>
        <taxon>Sphingobacteriia</taxon>
        <taxon>Sphingobacteriales</taxon>
        <taxon>Sphingobacteriaceae</taxon>
        <taxon>Mucilaginibacter</taxon>
    </lineage>
</organism>
<dbReference type="InterPro" id="IPR009057">
    <property type="entry name" value="Homeodomain-like_sf"/>
</dbReference>
<name>A0ABX1W218_9SPHI</name>
<evidence type="ECO:0000313" key="5">
    <source>
        <dbReference type="EMBL" id="NNU33259.1"/>
    </source>
</evidence>
<dbReference type="InterPro" id="IPR011051">
    <property type="entry name" value="RmlC_Cupin_sf"/>
</dbReference>
<evidence type="ECO:0000313" key="6">
    <source>
        <dbReference type="Proteomes" id="UP000566071"/>
    </source>
</evidence>
<sequence>MIKYLEDQYFDPVWHSHSEYQLFVPLEGTGTRFIGDSIKAFKPGELILTGANLPHLWRSDEAYFEKNSVLKIRGVVIYLQESLLGEHLMAKDEMVQLKKLFKRSSRGLEFYGNVKKQVITMMNELVQLTGLESFIHLLKILNLLSSTKEYHYISHNEYVDPFKENETDRMSNVYEYILKNYRKKIHLNELADMLCMTPSSFSRYFAAANNKGFARFITELRIKHACKLLTETDLSVAMISERSGFKTLSNFNKQFRDEMKKKPSDYRKEFLNI</sequence>
<proteinExistence type="predicted"/>
<dbReference type="PROSITE" id="PS00041">
    <property type="entry name" value="HTH_ARAC_FAMILY_1"/>
    <property type="match status" value="1"/>
</dbReference>
<dbReference type="InterPro" id="IPR018062">
    <property type="entry name" value="HTH_AraC-typ_CS"/>
</dbReference>
<dbReference type="SUPFAM" id="SSF46689">
    <property type="entry name" value="Homeodomain-like"/>
    <property type="match status" value="2"/>
</dbReference>
<reference evidence="5 6" key="1">
    <citation type="submission" date="2020-05" db="EMBL/GenBank/DDBJ databases">
        <authorList>
            <person name="Khan S.A."/>
            <person name="Jeon C.O."/>
            <person name="Chun B.H."/>
        </authorList>
    </citation>
    <scope>NUCLEOTIDE SEQUENCE [LARGE SCALE GENOMIC DNA]</scope>
    <source>
        <strain evidence="5 6">S1162</strain>
    </source>
</reference>
<dbReference type="Gene3D" id="1.10.10.60">
    <property type="entry name" value="Homeodomain-like"/>
    <property type="match status" value="2"/>
</dbReference>
<dbReference type="PANTHER" id="PTHR43280:SF27">
    <property type="entry name" value="TRANSCRIPTIONAL REGULATOR MTLR"/>
    <property type="match status" value="1"/>
</dbReference>
<evidence type="ECO:0000256" key="3">
    <source>
        <dbReference type="ARBA" id="ARBA00023163"/>
    </source>
</evidence>
<comment type="caution">
    <text evidence="5">The sequence shown here is derived from an EMBL/GenBank/DDBJ whole genome shotgun (WGS) entry which is preliminary data.</text>
</comment>
<accession>A0ABX1W218</accession>
<keyword evidence="1" id="KW-0805">Transcription regulation</keyword>
<feature type="domain" description="HTH araC/xylS-type" evidence="4">
    <location>
        <begin position="171"/>
        <end position="269"/>
    </location>
</feature>
<dbReference type="SUPFAM" id="SSF51182">
    <property type="entry name" value="RmlC-like cupins"/>
    <property type="match status" value="1"/>
</dbReference>
<evidence type="ECO:0000259" key="4">
    <source>
        <dbReference type="PROSITE" id="PS01124"/>
    </source>
</evidence>
<dbReference type="Proteomes" id="UP000566071">
    <property type="component" value="Unassembled WGS sequence"/>
</dbReference>
<evidence type="ECO:0000256" key="2">
    <source>
        <dbReference type="ARBA" id="ARBA00023125"/>
    </source>
</evidence>
<dbReference type="InterPro" id="IPR014710">
    <property type="entry name" value="RmlC-like_jellyroll"/>
</dbReference>
<keyword evidence="3" id="KW-0804">Transcription</keyword>
<keyword evidence="2" id="KW-0238">DNA-binding</keyword>
<dbReference type="InterPro" id="IPR018060">
    <property type="entry name" value="HTH_AraC"/>
</dbReference>